<protein>
    <submittedName>
        <fullName evidence="1">Uncharacterized protein</fullName>
    </submittedName>
</protein>
<accession>A0A644XUC7</accession>
<dbReference type="EMBL" id="VSSQ01003249">
    <property type="protein sequence ID" value="MPM19812.1"/>
    <property type="molecule type" value="Genomic_DNA"/>
</dbReference>
<reference evidence="1" key="1">
    <citation type="submission" date="2019-08" db="EMBL/GenBank/DDBJ databases">
        <authorList>
            <person name="Kucharzyk K."/>
            <person name="Murdoch R.W."/>
            <person name="Higgins S."/>
            <person name="Loffler F."/>
        </authorList>
    </citation>
    <scope>NUCLEOTIDE SEQUENCE</scope>
</reference>
<gene>
    <name evidence="1" type="ORF">SDC9_66238</name>
</gene>
<organism evidence="1">
    <name type="scientific">bioreactor metagenome</name>
    <dbReference type="NCBI Taxonomy" id="1076179"/>
    <lineage>
        <taxon>unclassified sequences</taxon>
        <taxon>metagenomes</taxon>
        <taxon>ecological metagenomes</taxon>
    </lineage>
</organism>
<evidence type="ECO:0000313" key="1">
    <source>
        <dbReference type="EMBL" id="MPM19812.1"/>
    </source>
</evidence>
<name>A0A644XUC7_9ZZZZ</name>
<proteinExistence type="predicted"/>
<dbReference type="AlphaFoldDB" id="A0A644XUC7"/>
<sequence length="216" mass="25329">MPWRSGRLEGNRLIQSVAERSLYFSECLALQKIRISHTMIAITTFERADYMTQTVYTNYWQNRIGNIRKEHGSYKSEEEAIAGIKAWWELHKENHKNVQYNRTNSGALEIVYDDKNYVYRIEKRTIEGALPKRTYRLKKAGEVESLRGKYNLNKESFLFDELPEPIRDRLILAMADINKARAHVYDSEGRLIRGLEEKVVLKSNASFKNKIPNLNI</sequence>
<comment type="caution">
    <text evidence="1">The sequence shown here is derived from an EMBL/GenBank/DDBJ whole genome shotgun (WGS) entry which is preliminary data.</text>
</comment>